<name>A0ABQ4DZE8_9ACTN</name>
<accession>A0ABQ4DZE8</accession>
<proteinExistence type="predicted"/>
<comment type="caution">
    <text evidence="1">The sequence shown here is derived from an EMBL/GenBank/DDBJ whole genome shotgun (WGS) entry which is preliminary data.</text>
</comment>
<reference evidence="1 2" key="1">
    <citation type="submission" date="2021-01" db="EMBL/GenBank/DDBJ databases">
        <title>Whole genome shotgun sequence of Plantactinospora endophytica NBRC 110450.</title>
        <authorList>
            <person name="Komaki H."/>
            <person name="Tamura T."/>
        </authorList>
    </citation>
    <scope>NUCLEOTIDE SEQUENCE [LARGE SCALE GENOMIC DNA]</scope>
    <source>
        <strain evidence="1 2">NBRC 110450</strain>
    </source>
</reference>
<evidence type="ECO:0000313" key="2">
    <source>
        <dbReference type="Proteomes" id="UP000646749"/>
    </source>
</evidence>
<dbReference type="Proteomes" id="UP000646749">
    <property type="component" value="Unassembled WGS sequence"/>
</dbReference>
<evidence type="ECO:0000313" key="1">
    <source>
        <dbReference type="EMBL" id="GIG87854.1"/>
    </source>
</evidence>
<keyword evidence="2" id="KW-1185">Reference proteome</keyword>
<gene>
    <name evidence="1" type="ORF">Pen02_27900</name>
</gene>
<organism evidence="1 2">
    <name type="scientific">Plantactinospora endophytica</name>
    <dbReference type="NCBI Taxonomy" id="673535"/>
    <lineage>
        <taxon>Bacteria</taxon>
        <taxon>Bacillati</taxon>
        <taxon>Actinomycetota</taxon>
        <taxon>Actinomycetes</taxon>
        <taxon>Micromonosporales</taxon>
        <taxon>Micromonosporaceae</taxon>
        <taxon>Plantactinospora</taxon>
    </lineage>
</organism>
<dbReference type="EMBL" id="BONW01000013">
    <property type="protein sequence ID" value="GIG87854.1"/>
    <property type="molecule type" value="Genomic_DNA"/>
</dbReference>
<protein>
    <submittedName>
        <fullName evidence="1">Uncharacterized protein</fullName>
    </submittedName>
</protein>
<sequence length="49" mass="5056">MPLAEAKGLVVGVGGPWHATNNTSLRRIVIGGTPGNRTVEVPPHGRVDA</sequence>